<proteinExistence type="predicted"/>
<dbReference type="InterPro" id="IPR051553">
    <property type="entry name" value="Ran_GTPase-activating"/>
</dbReference>
<comment type="caution">
    <text evidence="3">The sequence shown here is derived from an EMBL/GenBank/DDBJ whole genome shotgun (WGS) entry which is preliminary data.</text>
</comment>
<keyword evidence="4" id="KW-1185">Reference proteome</keyword>
<dbReference type="InterPro" id="IPR012854">
    <property type="entry name" value="Cu_amine_oxidase-like_N"/>
</dbReference>
<dbReference type="InterPro" id="IPR000408">
    <property type="entry name" value="Reg_chr_condens"/>
</dbReference>
<dbReference type="PROSITE" id="PS00626">
    <property type="entry name" value="RCC1_2"/>
    <property type="match status" value="1"/>
</dbReference>
<dbReference type="Proteomes" id="UP000252415">
    <property type="component" value="Unassembled WGS sequence"/>
</dbReference>
<dbReference type="SUPFAM" id="SSF55383">
    <property type="entry name" value="Copper amine oxidase, domain N"/>
    <property type="match status" value="1"/>
</dbReference>
<reference evidence="3 4" key="1">
    <citation type="submission" date="2018-07" db="EMBL/GenBank/DDBJ databases">
        <title>Genomic Encyclopedia of Type Strains, Phase III (KMG-III): the genomes of soil and plant-associated and newly described type strains.</title>
        <authorList>
            <person name="Whitman W."/>
        </authorList>
    </citation>
    <scope>NUCLEOTIDE SEQUENCE [LARGE SCALE GENOMIC DNA]</scope>
    <source>
        <strain evidence="3 4">CECT 7506</strain>
    </source>
</reference>
<dbReference type="Pfam" id="PF13540">
    <property type="entry name" value="RCC1_2"/>
    <property type="match status" value="1"/>
</dbReference>
<dbReference type="PROSITE" id="PS50012">
    <property type="entry name" value="RCC1_3"/>
    <property type="match status" value="3"/>
</dbReference>
<evidence type="ECO:0000313" key="3">
    <source>
        <dbReference type="EMBL" id="RCW42391.1"/>
    </source>
</evidence>
<evidence type="ECO:0000256" key="1">
    <source>
        <dbReference type="SAM" id="SignalP"/>
    </source>
</evidence>
<gene>
    <name evidence="3" type="ORF">DFP97_117115</name>
</gene>
<dbReference type="EMBL" id="QPJD01000017">
    <property type="protein sequence ID" value="RCW42391.1"/>
    <property type="molecule type" value="Genomic_DNA"/>
</dbReference>
<feature type="chain" id="PRO_5039010729" evidence="1">
    <location>
        <begin position="23"/>
        <end position="488"/>
    </location>
</feature>
<dbReference type="Pfam" id="PF07833">
    <property type="entry name" value="Cu_amine_oxidN1"/>
    <property type="match status" value="1"/>
</dbReference>
<protein>
    <submittedName>
        <fullName evidence="3">Alpha-tubulin suppressor-like RCC1 family protein</fullName>
    </submittedName>
</protein>
<dbReference type="Pfam" id="PF00415">
    <property type="entry name" value="RCC1"/>
    <property type="match status" value="3"/>
</dbReference>
<dbReference type="Gene3D" id="2.130.10.30">
    <property type="entry name" value="Regulator of chromosome condensation 1/beta-lactamase-inhibitor protein II"/>
    <property type="match status" value="2"/>
</dbReference>
<keyword evidence="1" id="KW-0732">Signal</keyword>
<dbReference type="Gene3D" id="3.30.457.10">
    <property type="entry name" value="Copper amine oxidase-like, N-terminal domain"/>
    <property type="match status" value="1"/>
</dbReference>
<dbReference type="AlphaFoldDB" id="A0A368VL13"/>
<dbReference type="PRINTS" id="PR00633">
    <property type="entry name" value="RCCNDNSATION"/>
</dbReference>
<dbReference type="OrthoDB" id="27389at2"/>
<dbReference type="RefSeq" id="WP_114382980.1">
    <property type="nucleotide sequence ID" value="NZ_QPJD01000017.1"/>
</dbReference>
<evidence type="ECO:0000259" key="2">
    <source>
        <dbReference type="Pfam" id="PF07833"/>
    </source>
</evidence>
<feature type="signal peptide" evidence="1">
    <location>
        <begin position="1"/>
        <end position="22"/>
    </location>
</feature>
<organism evidence="3 4">
    <name type="scientific">Paenibacillus prosopidis</name>
    <dbReference type="NCBI Taxonomy" id="630520"/>
    <lineage>
        <taxon>Bacteria</taxon>
        <taxon>Bacillati</taxon>
        <taxon>Bacillota</taxon>
        <taxon>Bacilli</taxon>
        <taxon>Bacillales</taxon>
        <taxon>Paenibacillaceae</taxon>
        <taxon>Paenibacillus</taxon>
    </lineage>
</organism>
<feature type="domain" description="Copper amine oxidase-like N-terminal" evidence="2">
    <location>
        <begin position="380"/>
        <end position="486"/>
    </location>
</feature>
<accession>A0A368VL13</accession>
<dbReference type="InterPro" id="IPR036582">
    <property type="entry name" value="Mao_N_sf"/>
</dbReference>
<evidence type="ECO:0000313" key="4">
    <source>
        <dbReference type="Proteomes" id="UP000252415"/>
    </source>
</evidence>
<dbReference type="PANTHER" id="PTHR45982">
    <property type="entry name" value="REGULATOR OF CHROMOSOME CONDENSATION"/>
    <property type="match status" value="1"/>
</dbReference>
<dbReference type="InterPro" id="IPR009091">
    <property type="entry name" value="RCC1/BLIP-II"/>
</dbReference>
<name>A0A368VL13_9BACL</name>
<sequence>MYKSNRILKTVFLTLMIMTSAASDMSVSAAGTLKPDNANNKLLTDVVRIDAGAQSAFAIKADGSTWAWGGNYGSLGNGSERPSYTPVQMHIDHVKQISGGYRHSLIIKDDGTVWAVGGNEHGQLGNGKQSQDLVKEPIQVQDLADMIAVSAGDDHSLALRKDGTVWAWGGNENGQLGSDPGRNSLKPVRVNGLPSVVAVSAGQYQSAALGNGGEVWIWGLDKVDDNGRNIVRKPMRLKGTGEYGAISIGRQYGTALSGNGTVWMWKNEAWPTPALDTLEPFQITGLNDIISISGSAGVKADGTVWQWTIDADSGKANVIQVQGIRDAVAITEGNRNYYALLKDGTVLSWGTNEFGQAGLGVTDFRIETPQPVRKSIDIYLDGKEIAMATPPLLIQGATYVPLRGVFENMGASLSWDTKIRSAIAVKGSVTIVLNTVTGQTTVNGQTVASDRRPVLVNDSIFVPLRLVSETLGADVKWDDAAYTVRITQ</sequence>
<dbReference type="SUPFAM" id="SSF50985">
    <property type="entry name" value="RCC1/BLIP-II"/>
    <property type="match status" value="2"/>
</dbReference>
<dbReference type="PANTHER" id="PTHR45982:SF1">
    <property type="entry name" value="REGULATOR OF CHROMOSOME CONDENSATION"/>
    <property type="match status" value="1"/>
</dbReference>